<gene>
    <name evidence="3" type="ORF">LtaPh_3636000</name>
</gene>
<dbReference type="OrthoDB" id="248429at2759"/>
<dbReference type="AlphaFoldDB" id="A0A640L0X2"/>
<evidence type="ECO:0000313" key="4">
    <source>
        <dbReference type="Proteomes" id="UP000419144"/>
    </source>
</evidence>
<proteinExistence type="predicted"/>
<keyword evidence="1" id="KW-0175">Coiled coil</keyword>
<dbReference type="Proteomes" id="UP000419144">
    <property type="component" value="Unassembled WGS sequence"/>
</dbReference>
<evidence type="ECO:0000256" key="2">
    <source>
        <dbReference type="SAM" id="MobiDB-lite"/>
    </source>
</evidence>
<accession>A0A640L0X2</accession>
<dbReference type="EMBL" id="BLBS01000057">
    <property type="protein sequence ID" value="GET93439.1"/>
    <property type="molecule type" value="Genomic_DNA"/>
</dbReference>
<protein>
    <submittedName>
        <fullName evidence="3">Uncharacterized protein</fullName>
    </submittedName>
</protein>
<feature type="coiled-coil region" evidence="1">
    <location>
        <begin position="111"/>
        <end position="191"/>
    </location>
</feature>
<feature type="region of interest" description="Disordered" evidence="2">
    <location>
        <begin position="230"/>
        <end position="271"/>
    </location>
</feature>
<reference evidence="3" key="1">
    <citation type="submission" date="2019-11" db="EMBL/GenBank/DDBJ databases">
        <title>Leishmania tarentolae CDS.</title>
        <authorList>
            <person name="Goto Y."/>
            <person name="Yamagishi J."/>
        </authorList>
    </citation>
    <scope>NUCLEOTIDE SEQUENCE [LARGE SCALE GENOMIC DNA]</scope>
    <source>
        <strain evidence="3">Parrot Tar II</strain>
    </source>
</reference>
<evidence type="ECO:0000313" key="3">
    <source>
        <dbReference type="EMBL" id="GET93439.1"/>
    </source>
</evidence>
<comment type="caution">
    <text evidence="3">The sequence shown here is derived from an EMBL/GenBank/DDBJ whole genome shotgun (WGS) entry which is preliminary data.</text>
</comment>
<evidence type="ECO:0000256" key="1">
    <source>
        <dbReference type="SAM" id="Coils"/>
    </source>
</evidence>
<dbReference type="VEuPathDB" id="TriTrypDB:LtaPh_3636000"/>
<keyword evidence="4" id="KW-1185">Reference proteome</keyword>
<sequence>MSDPFLDAGNPLELEVTRLTQENRELRQENARLRARISLTATPSATPSNAVSERSSVRTAVDTAVAPVGASPVAKPMSKPGGVLSHRSTRIGETSAPKQHQQQVLSTARIEEAVQRVKKELRGEVEKYQKVAEMKASQLEQLKQQFELFVTTTCEREAAYELIYVQVFRELEDQRALVRTAQAQLEEQRLQAVEMRTSLRAAAEAPETPSNYGTLASLSPNPAFKSEDVAVTSSSSAARPAKKYRAGKTAKQVDDGGKSNATEAPTTQEDVGEVKHEVALPTPNVTPEPRKLRIVQGGAALRADIKPARLKRPRASSTMSVSSATRSTCVRKDLVARPQLHMPASPVFADVAASESAHEGVVEATVASTSGTASIASPVSASVSSPAPHTAGDALGDLWTLLARHTEATHGFLPLWQHLARLPSSDRLTALRVMITLLLHLLGPADAAMPHVLPAPLSTSVAAPPTSITVLATAIRLLEVQLESEAQQQRGAAVGRADATAQQCSALFHSLFYRICVATLRRWQTAEAGSDVVDNWTTALVHLYGFQPALSKLVQYTNSTIAYERTHLQHSWVTYTAQAIFALCFTSSSTSPAEVAVARWRELCDSIGWSPHSLPLERIETAAARCVARTRVGLGPFTAACAEEALLSLRLVVLYRGFDHMERIAALLERPGVLPIVITKEIYAELVSLAVMDRAPFRTADAIQHALRLLREYVQEVSPERCTSAEHFVSVPRLSHLLAVLALLRMESTNTAATARGTENDSVIREAVQAGRQTALRWLQAQKVALNMVSQRAALLRDRQLLLRDTVLGQRLLRDASTMVHTQPS</sequence>
<name>A0A640L0X2_LEITA</name>
<organism evidence="3 4">
    <name type="scientific">Leishmania tarentolae</name>
    <name type="common">Sauroleishmania tarentolae</name>
    <dbReference type="NCBI Taxonomy" id="5689"/>
    <lineage>
        <taxon>Eukaryota</taxon>
        <taxon>Discoba</taxon>
        <taxon>Euglenozoa</taxon>
        <taxon>Kinetoplastea</taxon>
        <taxon>Metakinetoplastina</taxon>
        <taxon>Trypanosomatida</taxon>
        <taxon>Trypanosomatidae</taxon>
        <taxon>Leishmaniinae</taxon>
        <taxon>Leishmania</taxon>
        <taxon>lizard Leishmania</taxon>
    </lineage>
</organism>
<feature type="compositionally biased region" description="Polar residues" evidence="2">
    <location>
        <begin position="259"/>
        <end position="269"/>
    </location>
</feature>